<name>A0AAV9P6W9_9PEZI</name>
<dbReference type="AlphaFoldDB" id="A0AAV9P6W9"/>
<feature type="chain" id="PRO_5043575232" description="Secreted protein" evidence="1">
    <location>
        <begin position="23"/>
        <end position="128"/>
    </location>
</feature>
<accession>A0AAV9P6W9</accession>
<keyword evidence="1" id="KW-0732">Signal</keyword>
<organism evidence="2 3">
    <name type="scientific">Saxophila tyrrhenica</name>
    <dbReference type="NCBI Taxonomy" id="1690608"/>
    <lineage>
        <taxon>Eukaryota</taxon>
        <taxon>Fungi</taxon>
        <taxon>Dikarya</taxon>
        <taxon>Ascomycota</taxon>
        <taxon>Pezizomycotina</taxon>
        <taxon>Dothideomycetes</taxon>
        <taxon>Dothideomycetidae</taxon>
        <taxon>Mycosphaerellales</taxon>
        <taxon>Extremaceae</taxon>
        <taxon>Saxophila</taxon>
    </lineage>
</organism>
<dbReference type="EMBL" id="JAVRRT010000009">
    <property type="protein sequence ID" value="KAK5168794.1"/>
    <property type="molecule type" value="Genomic_DNA"/>
</dbReference>
<evidence type="ECO:0000313" key="2">
    <source>
        <dbReference type="EMBL" id="KAK5168794.1"/>
    </source>
</evidence>
<feature type="signal peptide" evidence="1">
    <location>
        <begin position="1"/>
        <end position="22"/>
    </location>
</feature>
<evidence type="ECO:0000256" key="1">
    <source>
        <dbReference type="SAM" id="SignalP"/>
    </source>
</evidence>
<dbReference type="Proteomes" id="UP001337655">
    <property type="component" value="Unassembled WGS sequence"/>
</dbReference>
<gene>
    <name evidence="2" type="ORF">LTR77_006103</name>
</gene>
<proteinExistence type="predicted"/>
<keyword evidence="3" id="KW-1185">Reference proteome</keyword>
<comment type="caution">
    <text evidence="2">The sequence shown here is derived from an EMBL/GenBank/DDBJ whole genome shotgun (WGS) entry which is preliminary data.</text>
</comment>
<dbReference type="RefSeq" id="XP_064658260.1">
    <property type="nucleotide sequence ID" value="XM_064803345.1"/>
</dbReference>
<dbReference type="GeneID" id="89927443"/>
<evidence type="ECO:0008006" key="4">
    <source>
        <dbReference type="Google" id="ProtNLM"/>
    </source>
</evidence>
<evidence type="ECO:0000313" key="3">
    <source>
        <dbReference type="Proteomes" id="UP001337655"/>
    </source>
</evidence>
<protein>
    <recommendedName>
        <fullName evidence="4">Secreted protein</fullName>
    </recommendedName>
</protein>
<reference evidence="2 3" key="1">
    <citation type="submission" date="2023-08" db="EMBL/GenBank/DDBJ databases">
        <title>Black Yeasts Isolated from many extreme environments.</title>
        <authorList>
            <person name="Coleine C."/>
            <person name="Stajich J.E."/>
            <person name="Selbmann L."/>
        </authorList>
    </citation>
    <scope>NUCLEOTIDE SEQUENCE [LARGE SCALE GENOMIC DNA]</scope>
    <source>
        <strain evidence="2 3">CCFEE 5935</strain>
    </source>
</reference>
<sequence>MKPTTLLAPLGLLLLHTQTITATCFPYTHSRWGQVGRNSAIDFINFACTQPGGMFTGYYKPRQTKSMCPTDGEGKHLSFQVQNLNDHDGFDLKDEDCVTRLRNEILGCQEGGESSVSGWRFRAEPNGC</sequence>